<dbReference type="InterPro" id="IPR058192">
    <property type="entry name" value="WHD_ROQ1-like"/>
</dbReference>
<dbReference type="Pfam" id="PF01582">
    <property type="entry name" value="TIR"/>
    <property type="match status" value="1"/>
</dbReference>
<comment type="subcellular location">
    <subcellularLocation>
        <location evidence="1">Membrane</location>
        <topology evidence="1">Peripheral membrane protein</topology>
    </subcellularLocation>
</comment>
<evidence type="ECO:0000256" key="3">
    <source>
        <dbReference type="ARBA" id="ARBA00022737"/>
    </source>
</evidence>
<evidence type="ECO:0008006" key="8">
    <source>
        <dbReference type="Google" id="ProtNLM"/>
    </source>
</evidence>
<dbReference type="Gene3D" id="3.40.50.10140">
    <property type="entry name" value="Toll/interleukin-1 receptor homology (TIR) domain"/>
    <property type="match status" value="1"/>
</dbReference>
<keyword evidence="2" id="KW-0433">Leucine-rich repeat</keyword>
<keyword evidence="7" id="KW-1185">Reference proteome</keyword>
<dbReference type="PANTHER" id="PTHR11017:SF271">
    <property type="entry name" value="DISEASE RESISTANCE PROTEIN (TIR-NBS-LRR CLASS) FAMILY"/>
    <property type="match status" value="1"/>
</dbReference>
<comment type="caution">
    <text evidence="6">The sequence shown here is derived from an EMBL/GenBank/DDBJ whole genome shotgun (WGS) entry which is preliminary data.</text>
</comment>
<dbReference type="SUPFAM" id="SSF52200">
    <property type="entry name" value="Toll/Interleukin receptor TIR domain"/>
    <property type="match status" value="1"/>
</dbReference>
<dbReference type="Pfam" id="PF00403">
    <property type="entry name" value="HMA"/>
    <property type="match status" value="1"/>
</dbReference>
<feature type="domain" description="TIR" evidence="4">
    <location>
        <begin position="15"/>
        <end position="150"/>
    </location>
</feature>
<dbReference type="Pfam" id="PF23282">
    <property type="entry name" value="WHD_ROQ1"/>
    <property type="match status" value="1"/>
</dbReference>
<sequence>MASSSSSPAFSSQSWNHDVFLSFRGEDTRKTFVDHLYTALVQKGIYTYKDDETLPRGELINPSLMKAIEESQIGVIVFSENYADSSWCLDEIAHIMKCKDTRGQILIPIFYGFENRNKNMEKHLFSMSWRTKPRLNHGEKHLWMQVTFLDGNHSTLPMGNLLSLSALFMLKSCVLYQQQPQPKLQHILAMELFCKHAPCGHKHKKDYELLSKSVVSYAGGLPLALTVLGCFLCGKDINEWRSAIARLKEIPDTNIVEKLQISFDGLTPVEKELFLDIACFFRGQYKNEGIMAMLDACGIKVLLEKALITISDGRFDIHDLLQEMGRYIVRGEHPENPEKHSRVWKKEDVLKICAMDATKELDMVKAVRFECNSYDLVELPSVANLKNLRWIDWRGDLASPFPTNFPPKNLCCLILDDISQKRLWRGYKHLPNLKILELVRLNNLIMTPDFDRIPNLERLILRGCQRLKKIHPSIGNLERLIFLSVEFCSGLKIFPPIKRLKKLETLSLSDCPKLFKLLGIQQKMNGLLHLHSNISGKEVASYKKYSSNFVVTCWTCGDTKIRNPAEDLIDVEECCLEEPYLPRNNNTVLRFFPRGLRKLNLRYCSLGDKDIDSAVWEFPNLEELNLKGNKFSRLNFSRWRLPQLKWLDVSWCQLLVELWDLPSSIAVVIADNCWSLESFGDISNCKWLWKVSLCGYNKLGPLVGDILLDSMLQGNALEDHFISVNLGYQMIPRGYFSRLFKGTKFTLRLPYDWYNDFSGLLICIVTKARHPRINIIIRQEVDEDILSVLWQESSEAPADPKYDGSGSIIGYVSFSSLRHTTLLNSSYNMISFSIDGGHLSGLAANSYVGGELVPWGSKGDEVKTTDCSELFWDKENEDGSNTFTIRPHDSKSSIEILWRPYYTQKVVVKVNVHDDKGKRKVLKAVSTLSGVESIAFSMKEKTLTVTGDVDPVFIVGKLKKYCHTEIVTTEKGW</sequence>
<dbReference type="InterPro" id="IPR027417">
    <property type="entry name" value="P-loop_NTPase"/>
</dbReference>
<protein>
    <recommendedName>
        <fullName evidence="8">TIR domain-containing protein</fullName>
    </recommendedName>
</protein>
<dbReference type="InterPro" id="IPR035897">
    <property type="entry name" value="Toll_tir_struct_dom_sf"/>
</dbReference>
<dbReference type="AlphaFoldDB" id="A0A9R1WY20"/>
<dbReference type="GO" id="GO:0009626">
    <property type="term" value="P:plant-type hypersensitive response"/>
    <property type="evidence" value="ECO:0007669"/>
    <property type="project" value="UniProtKB-KW"/>
</dbReference>
<dbReference type="InterPro" id="IPR006121">
    <property type="entry name" value="HMA_dom"/>
</dbReference>
<keyword evidence="3" id="KW-0677">Repeat</keyword>
<evidence type="ECO:0000256" key="2">
    <source>
        <dbReference type="ARBA" id="ARBA00022614"/>
    </source>
</evidence>
<dbReference type="SMART" id="SM00255">
    <property type="entry name" value="TIR"/>
    <property type="match status" value="1"/>
</dbReference>
<evidence type="ECO:0000259" key="5">
    <source>
        <dbReference type="PROSITE" id="PS50846"/>
    </source>
</evidence>
<dbReference type="InterPro" id="IPR000157">
    <property type="entry name" value="TIR_dom"/>
</dbReference>
<dbReference type="InterPro" id="IPR036163">
    <property type="entry name" value="HMA_dom_sf"/>
</dbReference>
<evidence type="ECO:0000256" key="1">
    <source>
        <dbReference type="ARBA" id="ARBA00004170"/>
    </source>
</evidence>
<reference evidence="6 7" key="1">
    <citation type="journal article" date="2017" name="Nat. Commun.">
        <title>Genome assembly with in vitro proximity ligation data and whole-genome triplication in lettuce.</title>
        <authorList>
            <person name="Reyes-Chin-Wo S."/>
            <person name="Wang Z."/>
            <person name="Yang X."/>
            <person name="Kozik A."/>
            <person name="Arikit S."/>
            <person name="Song C."/>
            <person name="Xia L."/>
            <person name="Froenicke L."/>
            <person name="Lavelle D.O."/>
            <person name="Truco M.J."/>
            <person name="Xia R."/>
            <person name="Zhu S."/>
            <person name="Xu C."/>
            <person name="Xu H."/>
            <person name="Xu X."/>
            <person name="Cox K."/>
            <person name="Korf I."/>
            <person name="Meyers B.C."/>
            <person name="Michelmore R.W."/>
        </authorList>
    </citation>
    <scope>NUCLEOTIDE SEQUENCE [LARGE SCALE GENOMIC DNA]</scope>
    <source>
        <strain evidence="7">cv. Salinas</strain>
        <tissue evidence="6">Seedlings</tissue>
    </source>
</reference>
<dbReference type="InterPro" id="IPR044974">
    <property type="entry name" value="Disease_R_plants"/>
</dbReference>
<dbReference type="InterPro" id="IPR042197">
    <property type="entry name" value="Apaf_helical"/>
</dbReference>
<dbReference type="PRINTS" id="PR00364">
    <property type="entry name" value="DISEASERSIST"/>
</dbReference>
<dbReference type="Gene3D" id="3.30.70.100">
    <property type="match status" value="1"/>
</dbReference>
<evidence type="ECO:0000313" key="7">
    <source>
        <dbReference type="Proteomes" id="UP000235145"/>
    </source>
</evidence>
<dbReference type="SUPFAM" id="SSF55008">
    <property type="entry name" value="HMA, heavy metal-associated domain"/>
    <property type="match status" value="1"/>
</dbReference>
<dbReference type="GO" id="GO:0016020">
    <property type="term" value="C:membrane"/>
    <property type="evidence" value="ECO:0007669"/>
    <property type="project" value="UniProtKB-SubCell"/>
</dbReference>
<dbReference type="PANTHER" id="PTHR11017">
    <property type="entry name" value="LEUCINE-RICH REPEAT-CONTAINING PROTEIN"/>
    <property type="match status" value="1"/>
</dbReference>
<dbReference type="Gene3D" id="1.10.8.430">
    <property type="entry name" value="Helical domain of apoptotic protease-activating factors"/>
    <property type="match status" value="1"/>
</dbReference>
<evidence type="ECO:0000259" key="4">
    <source>
        <dbReference type="PROSITE" id="PS50104"/>
    </source>
</evidence>
<dbReference type="PROSITE" id="PS50104">
    <property type="entry name" value="TIR"/>
    <property type="match status" value="1"/>
</dbReference>
<dbReference type="EMBL" id="NBSK02000008">
    <property type="protein sequence ID" value="KAJ0193285.1"/>
    <property type="molecule type" value="Genomic_DNA"/>
</dbReference>
<name>A0A9R1WY20_LACSA</name>
<dbReference type="InterPro" id="IPR032675">
    <property type="entry name" value="LRR_dom_sf"/>
</dbReference>
<dbReference type="PROSITE" id="PS50846">
    <property type="entry name" value="HMA_2"/>
    <property type="match status" value="1"/>
</dbReference>
<accession>A0A9R1WY20</accession>
<organism evidence="6 7">
    <name type="scientific">Lactuca sativa</name>
    <name type="common">Garden lettuce</name>
    <dbReference type="NCBI Taxonomy" id="4236"/>
    <lineage>
        <taxon>Eukaryota</taxon>
        <taxon>Viridiplantae</taxon>
        <taxon>Streptophyta</taxon>
        <taxon>Embryophyta</taxon>
        <taxon>Tracheophyta</taxon>
        <taxon>Spermatophyta</taxon>
        <taxon>Magnoliopsida</taxon>
        <taxon>eudicotyledons</taxon>
        <taxon>Gunneridae</taxon>
        <taxon>Pentapetalae</taxon>
        <taxon>asterids</taxon>
        <taxon>campanulids</taxon>
        <taxon>Asterales</taxon>
        <taxon>Asteraceae</taxon>
        <taxon>Cichorioideae</taxon>
        <taxon>Cichorieae</taxon>
        <taxon>Lactucinae</taxon>
        <taxon>Lactuca</taxon>
    </lineage>
</organism>
<dbReference type="SUPFAM" id="SSF52540">
    <property type="entry name" value="P-loop containing nucleoside triphosphate hydrolases"/>
    <property type="match status" value="1"/>
</dbReference>
<dbReference type="Proteomes" id="UP000235145">
    <property type="component" value="Unassembled WGS sequence"/>
</dbReference>
<dbReference type="Gene3D" id="3.80.10.10">
    <property type="entry name" value="Ribonuclease Inhibitor"/>
    <property type="match status" value="2"/>
</dbReference>
<evidence type="ECO:0000313" key="6">
    <source>
        <dbReference type="EMBL" id="KAJ0193285.1"/>
    </source>
</evidence>
<proteinExistence type="predicted"/>
<dbReference type="GO" id="GO:0046872">
    <property type="term" value="F:metal ion binding"/>
    <property type="evidence" value="ECO:0007669"/>
    <property type="project" value="InterPro"/>
</dbReference>
<dbReference type="GO" id="GO:0007165">
    <property type="term" value="P:signal transduction"/>
    <property type="evidence" value="ECO:0007669"/>
    <property type="project" value="InterPro"/>
</dbReference>
<dbReference type="SUPFAM" id="SSF52058">
    <property type="entry name" value="L domain-like"/>
    <property type="match status" value="1"/>
</dbReference>
<feature type="domain" description="HMA" evidence="5">
    <location>
        <begin position="903"/>
        <end position="970"/>
    </location>
</feature>
<gene>
    <name evidence="6" type="ORF">LSAT_V11C800410380</name>
</gene>